<evidence type="ECO:0000313" key="2">
    <source>
        <dbReference type="EMBL" id="KXS14961.1"/>
    </source>
</evidence>
<gene>
    <name evidence="2" type="ORF">M427DRAFT_332763</name>
</gene>
<proteinExistence type="predicted"/>
<evidence type="ECO:0000256" key="1">
    <source>
        <dbReference type="SAM" id="MobiDB-lite"/>
    </source>
</evidence>
<evidence type="ECO:0008006" key="4">
    <source>
        <dbReference type="Google" id="ProtNLM"/>
    </source>
</evidence>
<dbReference type="Proteomes" id="UP000070544">
    <property type="component" value="Unassembled WGS sequence"/>
</dbReference>
<feature type="region of interest" description="Disordered" evidence="1">
    <location>
        <begin position="183"/>
        <end position="207"/>
    </location>
</feature>
<feature type="compositionally biased region" description="Polar residues" evidence="1">
    <location>
        <begin position="301"/>
        <end position="341"/>
    </location>
</feature>
<accession>A0A139ADT9</accession>
<sequence length="362" mass="37341">MSCCFGEEEDPREKLRNAIKAGAIRVTVRQDTFQHVSHMDAGDSKPHPLGGVGSPLNLKALDTETYNHVRSLQEYAAGVLRNDTYPSTLPPAIPSQAHLSPSSGAGGAGRRSLSRDRGGEHHYTSSGSLTAASPLRETRYGRGSKDGSGSGGDSSSPTSTENGTESSLVNGNAGVYAMTSISKQNGSSYPHQHPGNEPSWDASTSTATGTTTLARMRHSVFPMEATGDAMLSVRALDALGTQSVTLGSFHAANAAELAPEERPLSPEQPDPVTSHVLPSTTTPARPISPSAESTITTTTTNNPYPLRSSSAAGSTSADLTRSPSILSGPSTYSSVAGSYASTMGAGGQATRQQQSGSAVPSP</sequence>
<feature type="region of interest" description="Disordered" evidence="1">
    <location>
        <begin position="87"/>
        <end position="169"/>
    </location>
</feature>
<feature type="compositionally biased region" description="Basic and acidic residues" evidence="1">
    <location>
        <begin position="113"/>
        <end position="123"/>
    </location>
</feature>
<reference evidence="2 3" key="1">
    <citation type="journal article" date="2015" name="Genome Biol. Evol.">
        <title>Phylogenomic analyses indicate that early fungi evolved digesting cell walls of algal ancestors of land plants.</title>
        <authorList>
            <person name="Chang Y."/>
            <person name="Wang S."/>
            <person name="Sekimoto S."/>
            <person name="Aerts A.L."/>
            <person name="Choi C."/>
            <person name="Clum A."/>
            <person name="LaButti K.M."/>
            <person name="Lindquist E.A."/>
            <person name="Yee Ngan C."/>
            <person name="Ohm R.A."/>
            <person name="Salamov A.A."/>
            <person name="Grigoriev I.V."/>
            <person name="Spatafora J.W."/>
            <person name="Berbee M.L."/>
        </authorList>
    </citation>
    <scope>NUCLEOTIDE SEQUENCE [LARGE SCALE GENOMIC DNA]</scope>
    <source>
        <strain evidence="2 3">JEL478</strain>
    </source>
</reference>
<keyword evidence="3" id="KW-1185">Reference proteome</keyword>
<evidence type="ECO:0000313" key="3">
    <source>
        <dbReference type="Proteomes" id="UP000070544"/>
    </source>
</evidence>
<dbReference type="EMBL" id="KQ965765">
    <property type="protein sequence ID" value="KXS14961.1"/>
    <property type="molecule type" value="Genomic_DNA"/>
</dbReference>
<feature type="compositionally biased region" description="Polar residues" evidence="1">
    <location>
        <begin position="349"/>
        <end position="362"/>
    </location>
</feature>
<feature type="compositionally biased region" description="Basic and acidic residues" evidence="1">
    <location>
        <begin position="136"/>
        <end position="145"/>
    </location>
</feature>
<name>A0A139ADT9_GONPJ</name>
<feature type="compositionally biased region" description="Polar residues" evidence="1">
    <location>
        <begin position="157"/>
        <end position="169"/>
    </location>
</feature>
<feature type="region of interest" description="Disordered" evidence="1">
    <location>
        <begin position="256"/>
        <end position="362"/>
    </location>
</feature>
<organism evidence="2 3">
    <name type="scientific">Gonapodya prolifera (strain JEL478)</name>
    <name type="common">Monoblepharis prolifera</name>
    <dbReference type="NCBI Taxonomy" id="1344416"/>
    <lineage>
        <taxon>Eukaryota</taxon>
        <taxon>Fungi</taxon>
        <taxon>Fungi incertae sedis</taxon>
        <taxon>Chytridiomycota</taxon>
        <taxon>Chytridiomycota incertae sedis</taxon>
        <taxon>Monoblepharidomycetes</taxon>
        <taxon>Monoblepharidales</taxon>
        <taxon>Gonapodyaceae</taxon>
        <taxon>Gonapodya</taxon>
    </lineage>
</organism>
<protein>
    <recommendedName>
        <fullName evidence="4">CRIB domain-containing protein</fullName>
    </recommendedName>
</protein>
<dbReference type="AlphaFoldDB" id="A0A139ADT9"/>